<comment type="similarity">
    <text evidence="1">Belongs to the BtpA family.</text>
</comment>
<dbReference type="RefSeq" id="XP_002732167.1">
    <property type="nucleotide sequence ID" value="XM_002732121.2"/>
</dbReference>
<protein>
    <submittedName>
        <fullName evidence="3">Uncharacterized protein F13E9.13, mitochondrial-like</fullName>
    </submittedName>
</protein>
<organism evidence="2 3">
    <name type="scientific">Saccoglossus kowalevskii</name>
    <name type="common">Acorn worm</name>
    <dbReference type="NCBI Taxonomy" id="10224"/>
    <lineage>
        <taxon>Eukaryota</taxon>
        <taxon>Metazoa</taxon>
        <taxon>Hemichordata</taxon>
        <taxon>Enteropneusta</taxon>
        <taxon>Harrimaniidae</taxon>
        <taxon>Saccoglossus</taxon>
    </lineage>
</organism>
<evidence type="ECO:0000256" key="1">
    <source>
        <dbReference type="ARBA" id="ARBA00006007"/>
    </source>
</evidence>
<dbReference type="InterPro" id="IPR005137">
    <property type="entry name" value="BtpA"/>
</dbReference>
<feature type="non-terminal residue" evidence="3">
    <location>
        <position position="1"/>
    </location>
</feature>
<reference evidence="3" key="1">
    <citation type="submission" date="2025-08" db="UniProtKB">
        <authorList>
            <consortium name="RefSeq"/>
        </authorList>
    </citation>
    <scope>IDENTIFICATION</scope>
    <source>
        <tissue evidence="3">Testes</tissue>
    </source>
</reference>
<accession>A0ABM0GKX2</accession>
<proteinExistence type="inferred from homology"/>
<gene>
    <name evidence="3" type="primary">LOC100375311</name>
</gene>
<dbReference type="GeneID" id="100375311"/>
<dbReference type="PANTHER" id="PTHR21381">
    <property type="entry name" value="ZGC:162297"/>
    <property type="match status" value="1"/>
</dbReference>
<dbReference type="PANTHER" id="PTHR21381:SF3">
    <property type="entry name" value="SGC REGION PROTEIN SGCQ-RELATED"/>
    <property type="match status" value="1"/>
</dbReference>
<evidence type="ECO:0000313" key="3">
    <source>
        <dbReference type="RefSeq" id="XP_002732167.1"/>
    </source>
</evidence>
<evidence type="ECO:0000313" key="2">
    <source>
        <dbReference type="Proteomes" id="UP000694865"/>
    </source>
</evidence>
<name>A0ABM0GKX2_SACKO</name>
<dbReference type="Proteomes" id="UP000694865">
    <property type="component" value="Unplaced"/>
</dbReference>
<dbReference type="SUPFAM" id="SSF51366">
    <property type="entry name" value="Ribulose-phoshate binding barrel"/>
    <property type="match status" value="1"/>
</dbReference>
<sequence>FQFIRAEGFVFAHVADEGIMNCCAGELLRYRKQIGADDVQVFTDIKKKHSSHAITADINIADTAKAAEFFLSDGVVVTGGSTGMATDTKELQDVLKAVNIPVLIGSGVTIDNMEHYMSANALIIGSYFKHGGSWENDVELPRVKAFMEKIQRLREK</sequence>
<dbReference type="Pfam" id="PF03437">
    <property type="entry name" value="BtpA"/>
    <property type="match status" value="1"/>
</dbReference>
<dbReference type="InterPro" id="IPR011060">
    <property type="entry name" value="RibuloseP-bd_barrel"/>
</dbReference>
<keyword evidence="2" id="KW-1185">Reference proteome</keyword>